<organism evidence="2">
    <name type="scientific">uncultured marine virus</name>
    <dbReference type="NCBI Taxonomy" id="186617"/>
    <lineage>
        <taxon>Viruses</taxon>
        <taxon>environmental samples</taxon>
    </lineage>
</organism>
<name>A0A0F7L633_9VIRU</name>
<sequence length="126" mass="13682">MPAMNLPSGPLMCSSPGSWTSGAGSARNRMPPDSRRRASSARHAASCFDVGHVGSALMGSAPSLAQGRQRQRPRRASTSRPRASAVRSAPLAWSAPCPSRTPDTLRRRWRDLRTWRTRSSLVSEDV</sequence>
<reference evidence="2" key="1">
    <citation type="journal article" date="2015" name="Front. Microbiol.">
        <title>Combining genomic sequencing methods to explore viral diversity and reveal potential virus-host interactions.</title>
        <authorList>
            <person name="Chow C.E."/>
            <person name="Winget D.M."/>
            <person name="White R.A.III."/>
            <person name="Hallam S.J."/>
            <person name="Suttle C.A."/>
        </authorList>
    </citation>
    <scope>NUCLEOTIDE SEQUENCE</scope>
    <source>
        <strain evidence="2">Oxic1_6</strain>
    </source>
</reference>
<evidence type="ECO:0000313" key="2">
    <source>
        <dbReference type="EMBL" id="AKH48029.1"/>
    </source>
</evidence>
<protein>
    <submittedName>
        <fullName evidence="2">Uncharacterized protein</fullName>
    </submittedName>
</protein>
<feature type="region of interest" description="Disordered" evidence="1">
    <location>
        <begin position="1"/>
        <end position="43"/>
    </location>
</feature>
<accession>A0A0F7L633</accession>
<feature type="compositionally biased region" description="Low complexity" evidence="1">
    <location>
        <begin position="78"/>
        <end position="92"/>
    </location>
</feature>
<dbReference type="EMBL" id="KR029601">
    <property type="protein sequence ID" value="AKH48029.1"/>
    <property type="molecule type" value="Genomic_DNA"/>
</dbReference>
<proteinExistence type="predicted"/>
<evidence type="ECO:0000256" key="1">
    <source>
        <dbReference type="SAM" id="MobiDB-lite"/>
    </source>
</evidence>
<feature type="region of interest" description="Disordered" evidence="1">
    <location>
        <begin position="59"/>
        <end position="103"/>
    </location>
</feature>
<reference evidence="2" key="2">
    <citation type="submission" date="2015-03" db="EMBL/GenBank/DDBJ databases">
        <authorList>
            <person name="Chow C.-E.T."/>
            <person name="Winget D.M."/>
            <person name="White R.A.III."/>
            <person name="Hallam S.J."/>
            <person name="Suttle C.A."/>
        </authorList>
    </citation>
    <scope>NUCLEOTIDE SEQUENCE</scope>
    <source>
        <strain evidence="2">Oxic1_6</strain>
    </source>
</reference>